<organism evidence="7 8">
    <name type="scientific">Wujia chipingensis</name>
    <dbReference type="NCBI Taxonomy" id="2763670"/>
    <lineage>
        <taxon>Bacteria</taxon>
        <taxon>Bacillati</taxon>
        <taxon>Bacillota</taxon>
        <taxon>Clostridia</taxon>
        <taxon>Lachnospirales</taxon>
        <taxon>Lachnospiraceae</taxon>
        <taxon>Wujia</taxon>
    </lineage>
</organism>
<accession>A0A7G9FJY9</accession>
<dbReference type="CDD" id="cd16935">
    <property type="entry name" value="HATPase_AgrC-ComD-like"/>
    <property type="match status" value="1"/>
</dbReference>
<dbReference type="KEGG" id="wcp:H9Q76_08930"/>
<proteinExistence type="predicted"/>
<gene>
    <name evidence="7" type="ORF">H9Q76_08930</name>
</gene>
<evidence type="ECO:0000256" key="3">
    <source>
        <dbReference type="ARBA" id="ARBA00022777"/>
    </source>
</evidence>
<dbReference type="InterPro" id="IPR039506">
    <property type="entry name" value="SPOB_a"/>
</dbReference>
<dbReference type="Pfam" id="PF14501">
    <property type="entry name" value="HATPase_c_5"/>
    <property type="match status" value="1"/>
</dbReference>
<dbReference type="Gene3D" id="1.10.287.130">
    <property type="match status" value="1"/>
</dbReference>
<sequence>MWEFVINLLEVAILFLLFNNKLEKKELSYSYPLQILCLFSQAVLLLILKKFSCSTIFILLFFIGIHFIYGFLFFENKPITLLFWSVLYAIGTILADAVTTIVPTAFLDIDLSALLPNGMLRIPFTLIYISILFLFTLILLCINNQTFRLPFREKLAFILLSLLCIAILQAILIRQLTGYAPDQGNNNRFLSVIFFLVLFLFFAFVLYVYTLGTTQEQNQRLSEENIIQQMELKQYEQVVSSVEELRSVKHDMQNHMTVISAMLHEKQYEKACSYIDTYADKLNQTHRIISSGNIPIDCIVTNKLSYAHAQHIKTTHSIFLPKDILIDDIQLCTLIGNLFDNAIEACMKIKEPDKRYIDFQIKPFNCMMSIYMENSCIGDYVIDKNGKLKTSKQTNIINHGIGLKRIKEIVERANGFVTLNPSNDKFEVIIQLPTEEH</sequence>
<evidence type="ECO:0000313" key="8">
    <source>
        <dbReference type="Proteomes" id="UP000515819"/>
    </source>
</evidence>
<keyword evidence="1" id="KW-0597">Phosphoprotein</keyword>
<keyword evidence="3" id="KW-0418">Kinase</keyword>
<dbReference type="Proteomes" id="UP000515819">
    <property type="component" value="Chromosome"/>
</dbReference>
<feature type="transmembrane region" description="Helical" evidence="4">
    <location>
        <begin position="6"/>
        <end position="22"/>
    </location>
</feature>
<dbReference type="Pfam" id="PF14689">
    <property type="entry name" value="SPOB_a"/>
    <property type="match status" value="1"/>
</dbReference>
<dbReference type="GO" id="GO:0042802">
    <property type="term" value="F:identical protein binding"/>
    <property type="evidence" value="ECO:0007669"/>
    <property type="project" value="TreeGrafter"/>
</dbReference>
<dbReference type="SUPFAM" id="SSF55874">
    <property type="entry name" value="ATPase domain of HSP90 chaperone/DNA topoisomerase II/histidine kinase"/>
    <property type="match status" value="1"/>
</dbReference>
<evidence type="ECO:0000256" key="1">
    <source>
        <dbReference type="ARBA" id="ARBA00022553"/>
    </source>
</evidence>
<evidence type="ECO:0000259" key="6">
    <source>
        <dbReference type="Pfam" id="PF14689"/>
    </source>
</evidence>
<dbReference type="PANTHER" id="PTHR40448:SF1">
    <property type="entry name" value="TWO-COMPONENT SENSOR HISTIDINE KINASE"/>
    <property type="match status" value="1"/>
</dbReference>
<dbReference type="InterPro" id="IPR032834">
    <property type="entry name" value="NatK-like_C"/>
</dbReference>
<dbReference type="GO" id="GO:0000155">
    <property type="term" value="F:phosphorelay sensor kinase activity"/>
    <property type="evidence" value="ECO:0007669"/>
    <property type="project" value="InterPro"/>
</dbReference>
<feature type="transmembrane region" description="Helical" evidence="4">
    <location>
        <begin position="81"/>
        <end position="102"/>
    </location>
</feature>
<keyword evidence="4" id="KW-1133">Transmembrane helix</keyword>
<dbReference type="EMBL" id="CP060632">
    <property type="protein sequence ID" value="QNL98870.1"/>
    <property type="molecule type" value="Genomic_DNA"/>
</dbReference>
<dbReference type="RefSeq" id="WP_249320972.1">
    <property type="nucleotide sequence ID" value="NZ_CP060632.1"/>
</dbReference>
<dbReference type="InterPro" id="IPR016120">
    <property type="entry name" value="Sig_transdc_His_kin_SpoOB"/>
</dbReference>
<feature type="transmembrane region" description="Helical" evidence="4">
    <location>
        <begin position="54"/>
        <end position="74"/>
    </location>
</feature>
<name>A0A7G9FJY9_9FIRM</name>
<dbReference type="Gene3D" id="3.30.565.10">
    <property type="entry name" value="Histidine kinase-like ATPase, C-terminal domain"/>
    <property type="match status" value="1"/>
</dbReference>
<dbReference type="SUPFAM" id="SSF55890">
    <property type="entry name" value="Sporulation response regulatory protein Spo0B"/>
    <property type="match status" value="1"/>
</dbReference>
<evidence type="ECO:0000313" key="7">
    <source>
        <dbReference type="EMBL" id="QNL98870.1"/>
    </source>
</evidence>
<dbReference type="PANTHER" id="PTHR40448">
    <property type="entry name" value="TWO-COMPONENT SENSOR HISTIDINE KINASE"/>
    <property type="match status" value="1"/>
</dbReference>
<dbReference type="AlphaFoldDB" id="A0A7G9FJY9"/>
<keyword evidence="8" id="KW-1185">Reference proteome</keyword>
<feature type="transmembrane region" description="Helical" evidence="4">
    <location>
        <begin position="29"/>
        <end position="48"/>
    </location>
</feature>
<dbReference type="InterPro" id="IPR036890">
    <property type="entry name" value="HATPase_C_sf"/>
</dbReference>
<keyword evidence="4" id="KW-0812">Transmembrane</keyword>
<keyword evidence="4" id="KW-0472">Membrane</keyword>
<feature type="transmembrane region" description="Helical" evidence="4">
    <location>
        <begin position="189"/>
        <end position="210"/>
    </location>
</feature>
<feature type="domain" description="SpoOB alpha-helical" evidence="6">
    <location>
        <begin position="233"/>
        <end position="288"/>
    </location>
</feature>
<evidence type="ECO:0000256" key="4">
    <source>
        <dbReference type="SAM" id="Phobius"/>
    </source>
</evidence>
<keyword evidence="2" id="KW-0808">Transferase</keyword>
<feature type="transmembrane region" description="Helical" evidence="4">
    <location>
        <begin position="155"/>
        <end position="177"/>
    </location>
</feature>
<feature type="transmembrane region" description="Helical" evidence="4">
    <location>
        <begin position="122"/>
        <end position="143"/>
    </location>
</feature>
<reference evidence="7 8" key="1">
    <citation type="submission" date="2020-08" db="EMBL/GenBank/DDBJ databases">
        <authorList>
            <person name="Liu C."/>
            <person name="Sun Q."/>
        </authorList>
    </citation>
    <scope>NUCLEOTIDE SEQUENCE [LARGE SCALE GENOMIC DNA]</scope>
    <source>
        <strain evidence="7 8">NSJ-4</strain>
    </source>
</reference>
<evidence type="ECO:0000256" key="2">
    <source>
        <dbReference type="ARBA" id="ARBA00022679"/>
    </source>
</evidence>
<evidence type="ECO:0000259" key="5">
    <source>
        <dbReference type="Pfam" id="PF14501"/>
    </source>
</evidence>
<feature type="domain" description="Sensor histidine kinase NatK-like C-terminal" evidence="5">
    <location>
        <begin position="329"/>
        <end position="433"/>
    </location>
</feature>
<protein>
    <submittedName>
        <fullName evidence="7">GHKL domain-containing protein</fullName>
    </submittedName>
</protein>